<dbReference type="SUPFAM" id="SSF50475">
    <property type="entry name" value="FMN-binding split barrel"/>
    <property type="match status" value="1"/>
</dbReference>
<evidence type="ECO:0000313" key="3">
    <source>
        <dbReference type="EMBL" id="AXJ07867.1"/>
    </source>
</evidence>
<name>A0A345V565_PSEFL</name>
<dbReference type="EMBL" id="CP022313">
    <property type="protein sequence ID" value="AXJ07867.1"/>
    <property type="molecule type" value="Genomic_DNA"/>
</dbReference>
<organism evidence="3 4">
    <name type="scientific">Pseudomonas fluorescens</name>
    <dbReference type="NCBI Taxonomy" id="294"/>
    <lineage>
        <taxon>Bacteria</taxon>
        <taxon>Pseudomonadati</taxon>
        <taxon>Pseudomonadota</taxon>
        <taxon>Gammaproteobacteria</taxon>
        <taxon>Pseudomonadales</taxon>
        <taxon>Pseudomonadaceae</taxon>
        <taxon>Pseudomonas</taxon>
    </lineage>
</organism>
<dbReference type="SUPFAM" id="SSF52343">
    <property type="entry name" value="Ferredoxin reductase-like, C-terminal NADP-linked domain"/>
    <property type="match status" value="1"/>
</dbReference>
<protein>
    <submittedName>
        <fullName evidence="3">FAD-binding oxidoreductase</fullName>
    </submittedName>
</protein>
<sequence>MERSPWHAGEQQLQAHVGVAERMEEFGRKVIRTWMPDQHRQFYQQLPFMLYGAVDAEGRPWASILEGEPGFAHSPEPTQLQFASLPAADDPAQLQAGAAIGLLGIELHTRRRNRLNGHIGSLGADGFGVTVDQSFGNCPQYIQLRQFQRVPLTDPQTRKAEYGDVLDDAAIALIESADTFFVASYVDVDGERSVDVSHRGGQPGFVRIEGNRLTIPDFAGNLHFNTLGNLLLNPLAGLLFIDFSTGDVLQLSGRTEVILEAPQIEAFQGAERLWTFEVEKLVRRPAALALRWRFDGMSPTSLLTGNWAQADARLQAKALGDSWRPLRVSRIEMESRHIRSIYLEPDDGAGLPVFLAGQHLPLRFNLDGEVHIRTYSLSGAPSDDFFRISVKREGRVSTHLHEQIRVGDVLEARLPQGHFTVAALERRPLVLLAAGVGITPLLSMLREVVYQGLRTRRIRPTLFVQSSRSLADQPFRTELDRLLEDAGDAVKVLRVLSQPEDDLVQGEDYDIRGRIDGDLLRNLLTLEDFDQVDFVLCGPGGFTQGIYDTLRELDVRDGQIHAETFGPSTLKRQPDPDAIVIEQLPAATTSVPVVFERSAKEARWQPDGGSLLELAESRGLRPEFSCRGGSCGTCKTRLISGAVNYPQPPAEVPEEGQVLICCAVPAQSAQPLVLDL</sequence>
<dbReference type="PRINTS" id="PR00409">
    <property type="entry name" value="PHDIOXRDTASE"/>
</dbReference>
<proteinExistence type="predicted"/>
<dbReference type="InterPro" id="IPR017938">
    <property type="entry name" value="Riboflavin_synthase-like_b-brl"/>
</dbReference>
<evidence type="ECO:0000259" key="1">
    <source>
        <dbReference type="PROSITE" id="PS51085"/>
    </source>
</evidence>
<dbReference type="InterPro" id="IPR006058">
    <property type="entry name" value="2Fe2S_fd_BS"/>
</dbReference>
<dbReference type="InterPro" id="IPR001433">
    <property type="entry name" value="OxRdtase_FAD/NAD-bd"/>
</dbReference>
<dbReference type="InterPro" id="IPR012349">
    <property type="entry name" value="Split_barrel_FMN-bd"/>
</dbReference>
<feature type="domain" description="2Fe-2S ferredoxin-type" evidence="1">
    <location>
        <begin position="589"/>
        <end position="676"/>
    </location>
</feature>
<dbReference type="RefSeq" id="WP_115079784.1">
    <property type="nucleotide sequence ID" value="NZ_CP022313.1"/>
</dbReference>
<dbReference type="InterPro" id="IPR039261">
    <property type="entry name" value="FNR_nucleotide-bd"/>
</dbReference>
<dbReference type="PANTHER" id="PTHR42815">
    <property type="entry name" value="FAD-BINDING, PUTATIVE (AFU_ORTHOLOGUE AFUA_6G07600)-RELATED"/>
    <property type="match status" value="1"/>
</dbReference>
<dbReference type="Pfam" id="PF00970">
    <property type="entry name" value="FAD_binding_6"/>
    <property type="match status" value="1"/>
</dbReference>
<dbReference type="GO" id="GO:0051537">
    <property type="term" value="F:2 iron, 2 sulfur cluster binding"/>
    <property type="evidence" value="ECO:0007669"/>
    <property type="project" value="InterPro"/>
</dbReference>
<dbReference type="InterPro" id="IPR012675">
    <property type="entry name" value="Beta-grasp_dom_sf"/>
</dbReference>
<feature type="domain" description="FAD-binding FR-type" evidence="2">
    <location>
        <begin position="321"/>
        <end position="422"/>
    </location>
</feature>
<evidence type="ECO:0000259" key="2">
    <source>
        <dbReference type="PROSITE" id="PS51384"/>
    </source>
</evidence>
<dbReference type="Pfam" id="PF00175">
    <property type="entry name" value="NAD_binding_1"/>
    <property type="match status" value="1"/>
</dbReference>
<dbReference type="GO" id="GO:0016491">
    <property type="term" value="F:oxidoreductase activity"/>
    <property type="evidence" value="ECO:0007669"/>
    <property type="project" value="InterPro"/>
</dbReference>
<dbReference type="PROSITE" id="PS51384">
    <property type="entry name" value="FAD_FR"/>
    <property type="match status" value="1"/>
</dbReference>
<gene>
    <name evidence="3" type="ORF">CFN16_28115</name>
</gene>
<dbReference type="SUPFAM" id="SSF63380">
    <property type="entry name" value="Riboflavin synthase domain-like"/>
    <property type="match status" value="1"/>
</dbReference>
<reference evidence="3 4" key="1">
    <citation type="submission" date="2017-07" db="EMBL/GenBank/DDBJ databases">
        <title>Genome sequence of Pseudomonas NEP1.</title>
        <authorList>
            <person name="Nascimento F.X."/>
        </authorList>
    </citation>
    <scope>NUCLEOTIDE SEQUENCE [LARGE SCALE GENOMIC DNA]</scope>
    <source>
        <strain evidence="3 4">NEP1</strain>
    </source>
</reference>
<dbReference type="SUPFAM" id="SSF54292">
    <property type="entry name" value="2Fe-2S ferredoxin-like"/>
    <property type="match status" value="1"/>
</dbReference>
<dbReference type="Proteomes" id="UP000254535">
    <property type="component" value="Chromosome"/>
</dbReference>
<dbReference type="Gene3D" id="3.10.20.30">
    <property type="match status" value="1"/>
</dbReference>
<dbReference type="InterPro" id="IPR017927">
    <property type="entry name" value="FAD-bd_FR_type"/>
</dbReference>
<dbReference type="InterPro" id="IPR036010">
    <property type="entry name" value="2Fe-2S_ferredoxin-like_sf"/>
</dbReference>
<dbReference type="PROSITE" id="PS51085">
    <property type="entry name" value="2FE2S_FER_2"/>
    <property type="match status" value="1"/>
</dbReference>
<dbReference type="PANTHER" id="PTHR42815:SF2">
    <property type="entry name" value="FAD-BINDING, PUTATIVE (AFU_ORTHOLOGUE AFUA_6G07600)-RELATED"/>
    <property type="match status" value="1"/>
</dbReference>
<dbReference type="CDD" id="cd06184">
    <property type="entry name" value="flavohem_like_fad_nad_binding"/>
    <property type="match status" value="1"/>
</dbReference>
<dbReference type="InterPro" id="IPR001041">
    <property type="entry name" value="2Fe-2S_ferredoxin-type"/>
</dbReference>
<dbReference type="Gene3D" id="3.40.50.80">
    <property type="entry name" value="Nucleotide-binding domain of ferredoxin-NADP reductase (FNR) module"/>
    <property type="match status" value="1"/>
</dbReference>
<accession>A0A345V565</accession>
<dbReference type="InterPro" id="IPR008333">
    <property type="entry name" value="Cbr1-like_FAD-bd_dom"/>
</dbReference>
<dbReference type="Gene3D" id="2.40.30.10">
    <property type="entry name" value="Translation factors"/>
    <property type="match status" value="1"/>
</dbReference>
<dbReference type="CDD" id="cd00207">
    <property type="entry name" value="fer2"/>
    <property type="match status" value="1"/>
</dbReference>
<dbReference type="Gene3D" id="2.30.110.10">
    <property type="entry name" value="Electron Transport, Fmn-binding Protein, Chain A"/>
    <property type="match status" value="1"/>
</dbReference>
<dbReference type="Pfam" id="PF00111">
    <property type="entry name" value="Fer2"/>
    <property type="match status" value="1"/>
</dbReference>
<dbReference type="AlphaFoldDB" id="A0A345V565"/>
<dbReference type="PROSITE" id="PS00197">
    <property type="entry name" value="2FE2S_FER_1"/>
    <property type="match status" value="1"/>
</dbReference>
<evidence type="ECO:0000313" key="4">
    <source>
        <dbReference type="Proteomes" id="UP000254535"/>
    </source>
</evidence>